<dbReference type="CDD" id="cd07246">
    <property type="entry name" value="VOC_like"/>
    <property type="match status" value="1"/>
</dbReference>
<evidence type="ECO:0000313" key="2">
    <source>
        <dbReference type="EMBL" id="CAI8010490.1"/>
    </source>
</evidence>
<dbReference type="Proteomes" id="UP001174909">
    <property type="component" value="Unassembled WGS sequence"/>
</dbReference>
<evidence type="ECO:0000259" key="1">
    <source>
        <dbReference type="PROSITE" id="PS51819"/>
    </source>
</evidence>
<organism evidence="2 3">
    <name type="scientific">Geodia barretti</name>
    <name type="common">Barrett's horny sponge</name>
    <dbReference type="NCBI Taxonomy" id="519541"/>
    <lineage>
        <taxon>Eukaryota</taxon>
        <taxon>Metazoa</taxon>
        <taxon>Porifera</taxon>
        <taxon>Demospongiae</taxon>
        <taxon>Heteroscleromorpha</taxon>
        <taxon>Tetractinellida</taxon>
        <taxon>Astrophorina</taxon>
        <taxon>Geodiidae</taxon>
        <taxon>Geodia</taxon>
    </lineage>
</organism>
<name>A0AA35RFF1_GEOBA</name>
<gene>
    <name evidence="2" type="ORF">GBAR_LOCUS6922</name>
</gene>
<comment type="caution">
    <text evidence="2">The sequence shown here is derived from an EMBL/GenBank/DDBJ whole genome shotgun (WGS) entry which is preliminary data.</text>
</comment>
<reference evidence="2" key="1">
    <citation type="submission" date="2023-03" db="EMBL/GenBank/DDBJ databases">
        <authorList>
            <person name="Steffen K."/>
            <person name="Cardenas P."/>
        </authorList>
    </citation>
    <scope>NUCLEOTIDE SEQUENCE</scope>
</reference>
<dbReference type="Pfam" id="PF00903">
    <property type="entry name" value="Glyoxalase"/>
    <property type="match status" value="1"/>
</dbReference>
<dbReference type="AlphaFoldDB" id="A0AA35RFF1"/>
<keyword evidence="3" id="KW-1185">Reference proteome</keyword>
<evidence type="ECO:0000313" key="3">
    <source>
        <dbReference type="Proteomes" id="UP001174909"/>
    </source>
</evidence>
<dbReference type="InterPro" id="IPR004360">
    <property type="entry name" value="Glyas_Fos-R_dOase_dom"/>
</dbReference>
<dbReference type="PANTHER" id="PTHR34109">
    <property type="entry name" value="BNAUNNG04460D PROTEIN-RELATED"/>
    <property type="match status" value="1"/>
</dbReference>
<dbReference type="PROSITE" id="PS51819">
    <property type="entry name" value="VOC"/>
    <property type="match status" value="1"/>
</dbReference>
<accession>A0AA35RFF1</accession>
<feature type="domain" description="VOC" evidence="1">
    <location>
        <begin position="1"/>
        <end position="94"/>
    </location>
</feature>
<proteinExistence type="predicted"/>
<dbReference type="InterPro" id="IPR037523">
    <property type="entry name" value="VOC_core"/>
</dbReference>
<protein>
    <submittedName>
        <fullName evidence="2">Uncharacterized protein Mb0911c</fullName>
    </submittedName>
</protein>
<dbReference type="PANTHER" id="PTHR34109:SF1">
    <property type="entry name" value="VOC DOMAIN-CONTAINING PROTEIN"/>
    <property type="match status" value="1"/>
</dbReference>
<dbReference type="InterPro" id="IPR029068">
    <property type="entry name" value="Glyas_Bleomycin-R_OHBP_Dase"/>
</dbReference>
<sequence length="117" mass="12659">MGLLAHGLLKIGDSFVMVADEFPPDFGCPDALSPTTAKGTTFAIHIYTEDVDALYQLALDAGCESIFEPMDAFWGDRYGQVRDPYGHHWAMATHIKDMTGEEMAQAAAAEFSGAPTD</sequence>
<dbReference type="Gene3D" id="3.10.180.10">
    <property type="entry name" value="2,3-Dihydroxybiphenyl 1,2-Dioxygenase, domain 1"/>
    <property type="match status" value="1"/>
</dbReference>
<dbReference type="SUPFAM" id="SSF54593">
    <property type="entry name" value="Glyoxalase/Bleomycin resistance protein/Dihydroxybiphenyl dioxygenase"/>
    <property type="match status" value="1"/>
</dbReference>
<dbReference type="EMBL" id="CASHTH010001038">
    <property type="protein sequence ID" value="CAI8010490.1"/>
    <property type="molecule type" value="Genomic_DNA"/>
</dbReference>